<evidence type="ECO:0000256" key="1">
    <source>
        <dbReference type="SAM" id="MobiDB-lite"/>
    </source>
</evidence>
<protein>
    <submittedName>
        <fullName evidence="2">Uncharacterized protein</fullName>
    </submittedName>
</protein>
<feature type="compositionally biased region" description="Basic and acidic residues" evidence="1">
    <location>
        <begin position="10"/>
        <end position="36"/>
    </location>
</feature>
<evidence type="ECO:0000313" key="2">
    <source>
        <dbReference type="EMBL" id="KTB29293.1"/>
    </source>
</evidence>
<dbReference type="EMBL" id="LATX01002436">
    <property type="protein sequence ID" value="KTB29293.1"/>
    <property type="molecule type" value="Genomic_DNA"/>
</dbReference>
<accession>A0A0W0EZ00</accession>
<evidence type="ECO:0000313" key="3">
    <source>
        <dbReference type="Proteomes" id="UP000054988"/>
    </source>
</evidence>
<reference evidence="2 3" key="1">
    <citation type="submission" date="2015-12" db="EMBL/GenBank/DDBJ databases">
        <title>Draft genome sequence of Moniliophthora roreri, the causal agent of frosty pod rot of cacao.</title>
        <authorList>
            <person name="Aime M.C."/>
            <person name="Diaz-Valderrama J.R."/>
            <person name="Kijpornyongpan T."/>
            <person name="Phillips-Mora W."/>
        </authorList>
    </citation>
    <scope>NUCLEOTIDE SEQUENCE [LARGE SCALE GENOMIC DNA]</scope>
    <source>
        <strain evidence="2 3">MCA 2952</strain>
    </source>
</reference>
<comment type="caution">
    <text evidence="2">The sequence shown here is derived from an EMBL/GenBank/DDBJ whole genome shotgun (WGS) entry which is preliminary data.</text>
</comment>
<name>A0A0W0EZ00_MONRR</name>
<organism evidence="2 3">
    <name type="scientific">Moniliophthora roreri</name>
    <name type="common">Frosty pod rot fungus</name>
    <name type="synonym">Monilia roreri</name>
    <dbReference type="NCBI Taxonomy" id="221103"/>
    <lineage>
        <taxon>Eukaryota</taxon>
        <taxon>Fungi</taxon>
        <taxon>Dikarya</taxon>
        <taxon>Basidiomycota</taxon>
        <taxon>Agaricomycotina</taxon>
        <taxon>Agaricomycetes</taxon>
        <taxon>Agaricomycetidae</taxon>
        <taxon>Agaricales</taxon>
        <taxon>Marasmiineae</taxon>
        <taxon>Marasmiaceae</taxon>
        <taxon>Moniliophthora</taxon>
    </lineage>
</organism>
<feature type="region of interest" description="Disordered" evidence="1">
    <location>
        <begin position="1"/>
        <end position="36"/>
    </location>
</feature>
<dbReference type="Proteomes" id="UP000054988">
    <property type="component" value="Unassembled WGS sequence"/>
</dbReference>
<gene>
    <name evidence="2" type="ORF">WG66_18119</name>
</gene>
<dbReference type="AlphaFoldDB" id="A0A0W0EZ00"/>
<sequence length="36" mass="3962">MSEIYVGGGQREKEQNSSAKKGEGLIDPNRSEWGHS</sequence>
<proteinExistence type="predicted"/>